<evidence type="ECO:0000259" key="4">
    <source>
        <dbReference type="PROSITE" id="PS51186"/>
    </source>
</evidence>
<organism evidence="5 6">
    <name type="scientific">Paenibacillus gallinarum</name>
    <dbReference type="NCBI Taxonomy" id="2762232"/>
    <lineage>
        <taxon>Bacteria</taxon>
        <taxon>Bacillati</taxon>
        <taxon>Bacillota</taxon>
        <taxon>Bacilli</taxon>
        <taxon>Bacillales</taxon>
        <taxon>Paenibacillaceae</taxon>
        <taxon>Paenibacillus</taxon>
    </lineage>
</organism>
<comment type="similarity">
    <text evidence="3">Belongs to the acetyltransferase family. RimJ subfamily.</text>
</comment>
<accession>A0ABR8T4M9</accession>
<evidence type="ECO:0000313" key="5">
    <source>
        <dbReference type="EMBL" id="MBD7970732.1"/>
    </source>
</evidence>
<dbReference type="PANTHER" id="PTHR43792">
    <property type="entry name" value="GNAT FAMILY, PUTATIVE (AFU_ORTHOLOGUE AFUA_3G00765)-RELATED-RELATED"/>
    <property type="match status" value="1"/>
</dbReference>
<feature type="domain" description="N-acetyltransferase" evidence="4">
    <location>
        <begin position="11"/>
        <end position="165"/>
    </location>
</feature>
<reference evidence="5 6" key="1">
    <citation type="submission" date="2020-08" db="EMBL/GenBank/DDBJ databases">
        <title>A Genomic Blueprint of the Chicken Gut Microbiome.</title>
        <authorList>
            <person name="Gilroy R."/>
            <person name="Ravi A."/>
            <person name="Getino M."/>
            <person name="Pursley I."/>
            <person name="Horton D.L."/>
            <person name="Alikhan N.-F."/>
            <person name="Baker D."/>
            <person name="Gharbi K."/>
            <person name="Hall N."/>
            <person name="Watson M."/>
            <person name="Adriaenssens E.M."/>
            <person name="Foster-Nyarko E."/>
            <person name="Jarju S."/>
            <person name="Secka A."/>
            <person name="Antonio M."/>
            <person name="Oren A."/>
            <person name="Chaudhuri R."/>
            <person name="La Ragione R.M."/>
            <person name="Hildebrand F."/>
            <person name="Pallen M.J."/>
        </authorList>
    </citation>
    <scope>NUCLEOTIDE SEQUENCE [LARGE SCALE GENOMIC DNA]</scope>
    <source>
        <strain evidence="5 6">Sa2BVA9</strain>
    </source>
</reference>
<dbReference type="RefSeq" id="WP_191804103.1">
    <property type="nucleotide sequence ID" value="NZ_JACSQL010000015.1"/>
</dbReference>
<keyword evidence="2" id="KW-0012">Acyltransferase</keyword>
<comment type="caution">
    <text evidence="5">The sequence shown here is derived from an EMBL/GenBank/DDBJ whole genome shotgun (WGS) entry which is preliminary data.</text>
</comment>
<dbReference type="PROSITE" id="PS51186">
    <property type="entry name" value="GNAT"/>
    <property type="match status" value="1"/>
</dbReference>
<dbReference type="Pfam" id="PF13302">
    <property type="entry name" value="Acetyltransf_3"/>
    <property type="match status" value="1"/>
</dbReference>
<keyword evidence="6" id="KW-1185">Reference proteome</keyword>
<dbReference type="InterPro" id="IPR016181">
    <property type="entry name" value="Acyl_CoA_acyltransferase"/>
</dbReference>
<dbReference type="SUPFAM" id="SSF55729">
    <property type="entry name" value="Acyl-CoA N-acyltransferases (Nat)"/>
    <property type="match status" value="1"/>
</dbReference>
<dbReference type="InterPro" id="IPR000182">
    <property type="entry name" value="GNAT_dom"/>
</dbReference>
<dbReference type="EMBL" id="JACSQL010000015">
    <property type="protein sequence ID" value="MBD7970732.1"/>
    <property type="molecule type" value="Genomic_DNA"/>
</dbReference>
<sequence>MVYTRMETKRLVIREFVEEDWMSVHRYASNERVTEHTLWGPNKEEDTKAFIELCLEQQKVEERTEYSLAVEEKDTGILIGGCNIIFMGSNAEIGYCFHPDYWGQGYASEAATAMLKYGFDHPIVHRIYATCRPGNIGSSKVMTRNGMTQEGLLREHVFYKGKYHSSFLFSILKQEYQSLINR</sequence>
<protein>
    <submittedName>
        <fullName evidence="5">GNAT family N-acetyltransferase</fullName>
    </submittedName>
</protein>
<evidence type="ECO:0000256" key="3">
    <source>
        <dbReference type="ARBA" id="ARBA00038502"/>
    </source>
</evidence>
<dbReference type="Gene3D" id="3.40.630.30">
    <property type="match status" value="1"/>
</dbReference>
<gene>
    <name evidence="5" type="ORF">H9647_21950</name>
</gene>
<evidence type="ECO:0000313" key="6">
    <source>
        <dbReference type="Proteomes" id="UP000608071"/>
    </source>
</evidence>
<evidence type="ECO:0000256" key="2">
    <source>
        <dbReference type="ARBA" id="ARBA00023315"/>
    </source>
</evidence>
<evidence type="ECO:0000256" key="1">
    <source>
        <dbReference type="ARBA" id="ARBA00022679"/>
    </source>
</evidence>
<proteinExistence type="inferred from homology"/>
<keyword evidence="1" id="KW-0808">Transferase</keyword>
<dbReference type="Proteomes" id="UP000608071">
    <property type="component" value="Unassembled WGS sequence"/>
</dbReference>
<name>A0ABR8T4M9_9BACL</name>
<dbReference type="PANTHER" id="PTHR43792:SF8">
    <property type="entry name" value="[RIBOSOMAL PROTEIN US5]-ALANINE N-ACETYLTRANSFERASE"/>
    <property type="match status" value="1"/>
</dbReference>
<dbReference type="InterPro" id="IPR051531">
    <property type="entry name" value="N-acetyltransferase"/>
</dbReference>